<evidence type="ECO:0000256" key="3">
    <source>
        <dbReference type="ARBA" id="ARBA00022475"/>
    </source>
</evidence>
<evidence type="ECO:0000313" key="9">
    <source>
        <dbReference type="EMBL" id="PWN04285.1"/>
    </source>
</evidence>
<feature type="transmembrane region" description="Helical" evidence="7">
    <location>
        <begin position="957"/>
        <end position="982"/>
    </location>
</feature>
<dbReference type="InterPro" id="IPR000731">
    <property type="entry name" value="SSD"/>
</dbReference>
<evidence type="ECO:0000256" key="4">
    <source>
        <dbReference type="ARBA" id="ARBA00022692"/>
    </source>
</evidence>
<feature type="transmembrane region" description="Helical" evidence="7">
    <location>
        <begin position="378"/>
        <end position="400"/>
    </location>
</feature>
<feature type="transmembrane region" description="Helical" evidence="7">
    <location>
        <begin position="191"/>
        <end position="211"/>
    </location>
</feature>
<dbReference type="AlphaFoldDB" id="A0A316TMP0"/>
<name>A0A316TMP0_9ACTN</name>
<dbReference type="Gene3D" id="1.20.1640.10">
    <property type="entry name" value="Multidrug efflux transporter AcrB transmembrane domain"/>
    <property type="match status" value="2"/>
</dbReference>
<feature type="transmembrane region" description="Helical" evidence="7">
    <location>
        <begin position="922"/>
        <end position="945"/>
    </location>
</feature>
<dbReference type="InterPro" id="IPR050545">
    <property type="entry name" value="Mycobact_MmpL"/>
</dbReference>
<evidence type="ECO:0000256" key="7">
    <source>
        <dbReference type="SAM" id="Phobius"/>
    </source>
</evidence>
<comment type="subcellular location">
    <subcellularLocation>
        <location evidence="1">Cell membrane</location>
        <topology evidence="1">Multi-pass membrane protein</topology>
    </subcellularLocation>
</comment>
<evidence type="ECO:0000259" key="8">
    <source>
        <dbReference type="PROSITE" id="PS50156"/>
    </source>
</evidence>
<feature type="transmembrane region" description="Helical" evidence="7">
    <location>
        <begin position="218"/>
        <end position="239"/>
    </location>
</feature>
<dbReference type="GO" id="GO:0005886">
    <property type="term" value="C:plasma membrane"/>
    <property type="evidence" value="ECO:0007669"/>
    <property type="project" value="UniProtKB-SubCell"/>
</dbReference>
<dbReference type="PANTHER" id="PTHR33406">
    <property type="entry name" value="MEMBRANE PROTEIN MJ1562-RELATED"/>
    <property type="match status" value="1"/>
</dbReference>
<feature type="transmembrane region" description="Helical" evidence="7">
    <location>
        <begin position="884"/>
        <end position="902"/>
    </location>
</feature>
<sequence>MLERPVGRLARACVLGIRFPRLVVVGWLVAAALVTFGVPSLPSVVERSSGAFVPEDAPSLAALHRMDEAFGSGRTESFAYVVFRNDAGLSAADMGGYRDLVRALQADEERVSDVQHFVGNKDARRQLVSEDGQAAYLVVGLTSGIGSPGSERDVHWLREQIAGLSVAPGTTTYVTGDPAMITDLTTEVNAASVRITVISGLLLVIILLIIYRRVSTVLLTLVTIGVALACARGVLAWAGEQGMALSTYTDAFVTAIVLGAGTDYCVFLISRFRESYGRGVEPLMAVEESATRVGPALVASAGTVILAAICLGFTKLAIFSTTGPPMAICVAVTVAVSLTFTPALMVWFGPRIGPAKVPAPTSAWSRVGRLVARRPARVLLTGTAVLVALAAFLPTMVISYDQRNSQPEGTPSNQGLAVLEDHYPRNETLPDYLLVESPRDMRNPKDLAVLNELSRAVAKVDGVTGVRSITQPAGEPLKPASIARQLKRLANGLGRASDGLEDGQPGLERLSSGSTQLADAIDQVADGADRAHDGVGRLVNGTTDLTDGLGRATENTQRAAQGARRLQAGAATLATGLQTAHDQVSMAVQGIDLIVQALNRDLLCTADPICRRSREGLAEIHRGLKNELLPGLQRAANGATRIARGQGNLAGGLDRLASGLSQAQRGADRIAEGQRLLRTRLGQMAHGTSQIAQNADAFAPGIEDLINQTSVLAENLQRSESYLRTVNRGADTPEAGGFYLPARTLRDERFAYAREVFLSPDGRVARIQVTGDTDPLSPDGLRRFEEVQDTADTALTQTRLADATISGTGAAGLGADLNRYLLDDAKLVLAAVLLVVLLLLIITLRSLAAPLYLLVSVALSCAAALGLTTLVFQDILGHDIQFPVPVITFVLLVAVGADYNILLMSRMRENGTTLTRAKVAEAVTLTGPVITSAGIIFASTFIALLTSPVITLAQTGFAVAAGLLLDTFVVRSLIVPACAALLEDHNWWPARRPRRSESPEATPAKVPS</sequence>
<keyword evidence="5 7" id="KW-1133">Transmembrane helix</keyword>
<dbReference type="SUPFAM" id="SSF82866">
    <property type="entry name" value="Multidrug efflux transporter AcrB transmembrane domain"/>
    <property type="match status" value="2"/>
</dbReference>
<keyword evidence="3" id="KW-1003">Cell membrane</keyword>
<accession>A0A316TMP0</accession>
<feature type="transmembrane region" description="Helical" evidence="7">
    <location>
        <begin position="293"/>
        <end position="319"/>
    </location>
</feature>
<keyword evidence="4 7" id="KW-0812">Transmembrane</keyword>
<dbReference type="OrthoDB" id="2365435at2"/>
<feature type="transmembrane region" description="Helical" evidence="7">
    <location>
        <begin position="325"/>
        <end position="348"/>
    </location>
</feature>
<feature type="transmembrane region" description="Helical" evidence="7">
    <location>
        <begin position="851"/>
        <end position="872"/>
    </location>
</feature>
<feature type="transmembrane region" description="Helical" evidence="7">
    <location>
        <begin position="827"/>
        <end position="844"/>
    </location>
</feature>
<dbReference type="Proteomes" id="UP000245507">
    <property type="component" value="Unassembled WGS sequence"/>
</dbReference>
<dbReference type="PROSITE" id="PS50156">
    <property type="entry name" value="SSD"/>
    <property type="match status" value="1"/>
</dbReference>
<dbReference type="Pfam" id="PF03176">
    <property type="entry name" value="MMPL"/>
    <property type="match status" value="2"/>
</dbReference>
<dbReference type="NCBIfam" id="TIGR03057">
    <property type="entry name" value="xxxLxxG_by_4"/>
    <property type="match status" value="1"/>
</dbReference>
<feature type="transmembrane region" description="Helical" evidence="7">
    <location>
        <begin position="251"/>
        <end position="272"/>
    </location>
</feature>
<evidence type="ECO:0000256" key="5">
    <source>
        <dbReference type="ARBA" id="ARBA00022989"/>
    </source>
</evidence>
<reference evidence="9 10" key="1">
    <citation type="submission" date="2018-05" db="EMBL/GenBank/DDBJ databases">
        <title>Nocardioides silvaticus genome.</title>
        <authorList>
            <person name="Li C."/>
            <person name="Wang G."/>
        </authorList>
    </citation>
    <scope>NUCLEOTIDE SEQUENCE [LARGE SCALE GENOMIC DNA]</scope>
    <source>
        <strain evidence="9 10">CCTCC AB 2018079</strain>
    </source>
</reference>
<comment type="caution">
    <text evidence="9">The sequence shown here is derived from an EMBL/GenBank/DDBJ whole genome shotgun (WGS) entry which is preliminary data.</text>
</comment>
<keyword evidence="10" id="KW-1185">Reference proteome</keyword>
<dbReference type="EMBL" id="QGDD01000001">
    <property type="protein sequence ID" value="PWN04285.1"/>
    <property type="molecule type" value="Genomic_DNA"/>
</dbReference>
<dbReference type="SUPFAM" id="SSF101967">
    <property type="entry name" value="Adhesin YadA, collagen-binding domain"/>
    <property type="match status" value="1"/>
</dbReference>
<evidence type="ECO:0000256" key="1">
    <source>
        <dbReference type="ARBA" id="ARBA00004651"/>
    </source>
</evidence>
<feature type="transmembrane region" description="Helical" evidence="7">
    <location>
        <begin position="21"/>
        <end position="41"/>
    </location>
</feature>
<dbReference type="Gene3D" id="1.10.287.950">
    <property type="entry name" value="Methyl-accepting chemotaxis protein"/>
    <property type="match status" value="1"/>
</dbReference>
<evidence type="ECO:0000313" key="10">
    <source>
        <dbReference type="Proteomes" id="UP000245507"/>
    </source>
</evidence>
<dbReference type="InterPro" id="IPR004869">
    <property type="entry name" value="MMPL_dom"/>
</dbReference>
<keyword evidence="6 7" id="KW-0472">Membrane</keyword>
<protein>
    <recommendedName>
        <fullName evidence="8">SSD domain-containing protein</fullName>
    </recommendedName>
</protein>
<comment type="similarity">
    <text evidence="2">Belongs to the resistance-nodulation-cell division (RND) (TC 2.A.6) family. MmpL subfamily.</text>
</comment>
<dbReference type="InterPro" id="IPR011049">
    <property type="entry name" value="Serralysin-like_metalloprot_C"/>
</dbReference>
<evidence type="ECO:0000256" key="2">
    <source>
        <dbReference type="ARBA" id="ARBA00010157"/>
    </source>
</evidence>
<dbReference type="InterPro" id="IPR023908">
    <property type="entry name" value="xxxLxxG_rpt"/>
</dbReference>
<dbReference type="PANTHER" id="PTHR33406:SF6">
    <property type="entry name" value="MEMBRANE PROTEIN YDGH-RELATED"/>
    <property type="match status" value="1"/>
</dbReference>
<gene>
    <name evidence="9" type="ORF">DJ010_01130</name>
</gene>
<proteinExistence type="inferred from homology"/>
<feature type="domain" description="SSD" evidence="8">
    <location>
        <begin position="854"/>
        <end position="981"/>
    </location>
</feature>
<organism evidence="9 10">
    <name type="scientific">Nocardioides silvaticus</name>
    <dbReference type="NCBI Taxonomy" id="2201891"/>
    <lineage>
        <taxon>Bacteria</taxon>
        <taxon>Bacillati</taxon>
        <taxon>Actinomycetota</taxon>
        <taxon>Actinomycetes</taxon>
        <taxon>Propionibacteriales</taxon>
        <taxon>Nocardioidaceae</taxon>
        <taxon>Nocardioides</taxon>
    </lineage>
</organism>
<dbReference type="RefSeq" id="WP_109691792.1">
    <property type="nucleotide sequence ID" value="NZ_QGDD01000001.1"/>
</dbReference>
<evidence type="ECO:0000256" key="6">
    <source>
        <dbReference type="ARBA" id="ARBA00023136"/>
    </source>
</evidence>